<dbReference type="RefSeq" id="WP_165118096.1">
    <property type="nucleotide sequence ID" value="NZ_JAAKZG010000005.1"/>
</dbReference>
<dbReference type="Proteomes" id="UP000481252">
    <property type="component" value="Unassembled WGS sequence"/>
</dbReference>
<evidence type="ECO:0000313" key="2">
    <source>
        <dbReference type="EMBL" id="NGN42058.1"/>
    </source>
</evidence>
<comment type="caution">
    <text evidence="2">The sequence shown here is derived from an EMBL/GenBank/DDBJ whole genome shotgun (WGS) entry which is preliminary data.</text>
</comment>
<keyword evidence="1" id="KW-0732">Signal</keyword>
<dbReference type="AlphaFoldDB" id="A0A7C9R8D9"/>
<evidence type="ECO:0000256" key="1">
    <source>
        <dbReference type="SAM" id="SignalP"/>
    </source>
</evidence>
<feature type="signal peptide" evidence="1">
    <location>
        <begin position="1"/>
        <end position="24"/>
    </location>
</feature>
<feature type="chain" id="PRO_5028952384" evidence="1">
    <location>
        <begin position="25"/>
        <end position="167"/>
    </location>
</feature>
<keyword evidence="3" id="KW-1185">Reference proteome</keyword>
<name>A0A7C9R8D9_9HYPH</name>
<organism evidence="2 3">
    <name type="scientific">Mesorhizobium zhangyense</name>
    <dbReference type="NCBI Taxonomy" id="1776730"/>
    <lineage>
        <taxon>Bacteria</taxon>
        <taxon>Pseudomonadati</taxon>
        <taxon>Pseudomonadota</taxon>
        <taxon>Alphaproteobacteria</taxon>
        <taxon>Hyphomicrobiales</taxon>
        <taxon>Phyllobacteriaceae</taxon>
        <taxon>Mesorhizobium</taxon>
    </lineage>
</organism>
<sequence>MLKFSLGCFAGLAASLLVGTAAWADDSAPRLTIEARLFGSTTGQLSENVLGADGPELGNVVMGENASTSTFVTVHITAEPPLPAGAKVRLLAVELASEGQTETSPSGGALLDSAVDVPPTAAGNKDTYVGFWLADTGCMPIALKAELVAPEAPTASADATLDFTCHE</sequence>
<accession>A0A7C9R8D9</accession>
<protein>
    <submittedName>
        <fullName evidence="2">Uncharacterized protein</fullName>
    </submittedName>
</protein>
<gene>
    <name evidence="2" type="ORF">G6N74_13380</name>
</gene>
<dbReference type="EMBL" id="JAAKZG010000005">
    <property type="protein sequence ID" value="NGN42058.1"/>
    <property type="molecule type" value="Genomic_DNA"/>
</dbReference>
<reference evidence="2 3" key="1">
    <citation type="submission" date="2020-02" db="EMBL/GenBank/DDBJ databases">
        <title>Genome sequence of the type strain CGMCC 1.15528 of Mesorhizobium zhangyense.</title>
        <authorList>
            <person name="Gao J."/>
            <person name="Sun J."/>
        </authorList>
    </citation>
    <scope>NUCLEOTIDE SEQUENCE [LARGE SCALE GENOMIC DNA]</scope>
    <source>
        <strain evidence="2 3">CGMCC 1.15528</strain>
    </source>
</reference>
<evidence type="ECO:0000313" key="3">
    <source>
        <dbReference type="Proteomes" id="UP000481252"/>
    </source>
</evidence>
<proteinExistence type="predicted"/>